<evidence type="ECO:0000256" key="1">
    <source>
        <dbReference type="SAM" id="MobiDB-lite"/>
    </source>
</evidence>
<gene>
    <name evidence="2" type="ORF">WN51_09388</name>
</gene>
<dbReference type="EMBL" id="KQ435729">
    <property type="protein sequence ID" value="KOX77723.1"/>
    <property type="molecule type" value="Genomic_DNA"/>
</dbReference>
<dbReference type="AlphaFoldDB" id="A0A0M9A7W7"/>
<reference evidence="2 3" key="1">
    <citation type="submission" date="2015-07" db="EMBL/GenBank/DDBJ databases">
        <title>The genome of Melipona quadrifasciata.</title>
        <authorList>
            <person name="Pan H."/>
            <person name="Kapheim K."/>
        </authorList>
    </citation>
    <scope>NUCLEOTIDE SEQUENCE [LARGE SCALE GENOMIC DNA]</scope>
    <source>
        <strain evidence="2">0111107301</strain>
        <tissue evidence="2">Whole body</tissue>
    </source>
</reference>
<organism evidence="2 3">
    <name type="scientific">Melipona quadrifasciata</name>
    <dbReference type="NCBI Taxonomy" id="166423"/>
    <lineage>
        <taxon>Eukaryota</taxon>
        <taxon>Metazoa</taxon>
        <taxon>Ecdysozoa</taxon>
        <taxon>Arthropoda</taxon>
        <taxon>Hexapoda</taxon>
        <taxon>Insecta</taxon>
        <taxon>Pterygota</taxon>
        <taxon>Neoptera</taxon>
        <taxon>Endopterygota</taxon>
        <taxon>Hymenoptera</taxon>
        <taxon>Apocrita</taxon>
        <taxon>Aculeata</taxon>
        <taxon>Apoidea</taxon>
        <taxon>Anthophila</taxon>
        <taxon>Apidae</taxon>
        <taxon>Melipona</taxon>
    </lineage>
</organism>
<protein>
    <submittedName>
        <fullName evidence="2">Uncharacterized protein</fullName>
    </submittedName>
</protein>
<evidence type="ECO:0000313" key="3">
    <source>
        <dbReference type="Proteomes" id="UP000053105"/>
    </source>
</evidence>
<feature type="region of interest" description="Disordered" evidence="1">
    <location>
        <begin position="70"/>
        <end position="93"/>
    </location>
</feature>
<sequence length="93" mass="10581">MANKRKKWQKPKLYDSWFTIINAAMIQIFTRDKHAGTLLHTPVGNEELAHGNTAVERFLYRGDNNDRTLGRVKSCPGPRFTGQITRHPAPPPV</sequence>
<name>A0A0M9A7W7_9HYME</name>
<keyword evidence="3" id="KW-1185">Reference proteome</keyword>
<proteinExistence type="predicted"/>
<evidence type="ECO:0000313" key="2">
    <source>
        <dbReference type="EMBL" id="KOX77723.1"/>
    </source>
</evidence>
<accession>A0A0M9A7W7</accession>
<dbReference type="Proteomes" id="UP000053105">
    <property type="component" value="Unassembled WGS sequence"/>
</dbReference>